<keyword evidence="4" id="KW-0689">Ribosomal protein</keyword>
<dbReference type="GO" id="GO:0016114">
    <property type="term" value="P:terpenoid biosynthetic process"/>
    <property type="evidence" value="ECO:0007669"/>
    <property type="project" value="UniProtKB-UniRule"/>
</dbReference>
<feature type="binding site" evidence="9">
    <location>
        <position position="40"/>
    </location>
    <ligand>
        <name>dimethylallyl diphosphate</name>
        <dbReference type="ChEBI" id="CHEBI:57623"/>
    </ligand>
</feature>
<feature type="domain" description="S1 motif" evidence="11">
    <location>
        <begin position="564"/>
        <end position="633"/>
    </location>
</feature>
<feature type="binding site" evidence="9">
    <location>
        <position position="122"/>
    </location>
    <ligand>
        <name>(2E)-4-hydroxy-3-methylbut-2-enyl diphosphate</name>
        <dbReference type="ChEBI" id="CHEBI:128753"/>
    </ligand>
</feature>
<organism evidence="12 13">
    <name type="scientific">[Clostridium] cellulosi</name>
    <dbReference type="NCBI Taxonomy" id="29343"/>
    <lineage>
        <taxon>Bacteria</taxon>
        <taxon>Bacillati</taxon>
        <taxon>Bacillota</taxon>
        <taxon>Clostridia</taxon>
        <taxon>Eubacteriales</taxon>
        <taxon>Oscillospiraceae</taxon>
        <taxon>Oscillospiraceae incertae sedis</taxon>
    </lineage>
</organism>
<dbReference type="FunFam" id="2.40.50.140:FF:000051">
    <property type="entry name" value="RNA-binding transcriptional accessory protein"/>
    <property type="match status" value="1"/>
</dbReference>
<comment type="similarity">
    <text evidence="9">Belongs to the IspH family.</text>
</comment>
<reference evidence="13" key="1">
    <citation type="submission" date="2014-07" db="EMBL/GenBank/DDBJ databases">
        <authorList>
            <person name="Wibberg D."/>
        </authorList>
    </citation>
    <scope>NUCLEOTIDE SEQUENCE [LARGE SCALE GENOMIC DNA]</scope>
    <source>
        <strain evidence="13">DG5</strain>
    </source>
</reference>
<feature type="binding site" evidence="9">
    <location>
        <position position="265"/>
    </location>
    <ligand>
        <name>(2E)-4-hydroxy-3-methylbut-2-enyl diphosphate</name>
        <dbReference type="ChEBI" id="CHEBI:128753"/>
    </ligand>
</feature>
<dbReference type="HOGENOM" id="CLU_015805_3_1_9"/>
<evidence type="ECO:0000259" key="11">
    <source>
        <dbReference type="PROSITE" id="PS50126"/>
    </source>
</evidence>
<feature type="binding site" evidence="9">
    <location>
        <position position="12"/>
    </location>
    <ligand>
        <name>[4Fe-4S] cluster</name>
        <dbReference type="ChEBI" id="CHEBI:49883"/>
    </ligand>
</feature>
<feature type="binding site" evidence="9">
    <location>
        <position position="224"/>
    </location>
    <ligand>
        <name>isopentenyl diphosphate</name>
        <dbReference type="ChEBI" id="CHEBI:128769"/>
    </ligand>
</feature>
<feature type="binding site" evidence="9">
    <location>
        <position position="223"/>
    </location>
    <ligand>
        <name>dimethylallyl diphosphate</name>
        <dbReference type="ChEBI" id="CHEBI:57623"/>
    </ligand>
</feature>
<dbReference type="GO" id="GO:0006412">
    <property type="term" value="P:translation"/>
    <property type="evidence" value="ECO:0007669"/>
    <property type="project" value="TreeGrafter"/>
</dbReference>
<dbReference type="CDD" id="cd05687">
    <property type="entry name" value="S1_RPS1_repeat_ec1_hs1"/>
    <property type="match status" value="1"/>
</dbReference>
<feature type="binding site" evidence="9">
    <location>
        <position position="224"/>
    </location>
    <ligand>
        <name>(2E)-4-hydroxy-3-methylbut-2-enyl diphosphate</name>
        <dbReference type="ChEBI" id="CHEBI:128753"/>
    </ligand>
</feature>
<dbReference type="InterPro" id="IPR050437">
    <property type="entry name" value="Ribos_protein_bS1-like"/>
</dbReference>
<dbReference type="GO" id="GO:0051539">
    <property type="term" value="F:4 iron, 4 sulfur cluster binding"/>
    <property type="evidence" value="ECO:0007669"/>
    <property type="project" value="UniProtKB-UniRule"/>
</dbReference>
<dbReference type="UniPathway" id="UPA00059">
    <property type="reaction ID" value="UER00105"/>
</dbReference>
<dbReference type="Gene3D" id="2.40.50.140">
    <property type="entry name" value="Nucleic acid-binding proteins"/>
    <property type="match status" value="4"/>
</dbReference>
<feature type="domain" description="S1 motif" evidence="11">
    <location>
        <begin position="479"/>
        <end position="547"/>
    </location>
</feature>
<evidence type="ECO:0000256" key="8">
    <source>
        <dbReference type="ARBA" id="ARBA00025604"/>
    </source>
</evidence>
<feature type="binding site" evidence="9">
    <location>
        <position position="166"/>
    </location>
    <ligand>
        <name>(2E)-4-hydroxy-3-methylbut-2-enyl diphosphate</name>
        <dbReference type="ChEBI" id="CHEBI:128753"/>
    </ligand>
</feature>
<dbReference type="Pfam" id="PF02401">
    <property type="entry name" value="LYTB"/>
    <property type="match status" value="1"/>
</dbReference>
<keyword evidence="9" id="KW-0414">Isoprene biosynthesis</keyword>
<dbReference type="PRINTS" id="PR00681">
    <property type="entry name" value="RIBOSOMALS1"/>
</dbReference>
<feature type="binding site" evidence="9">
    <location>
        <position position="122"/>
    </location>
    <ligand>
        <name>isopentenyl diphosphate</name>
        <dbReference type="ChEBI" id="CHEBI:128769"/>
    </ligand>
</feature>
<dbReference type="OrthoDB" id="9804077at2"/>
<protein>
    <recommendedName>
        <fullName evidence="9">4-hydroxy-3-methylbut-2-enyl diphosphate reductase</fullName>
        <shortName evidence="9">HMBPP reductase</shortName>
        <ecNumber evidence="9">1.17.7.4</ecNumber>
    </recommendedName>
</protein>
<feature type="compositionally biased region" description="Basic and acidic residues" evidence="10">
    <location>
        <begin position="651"/>
        <end position="666"/>
    </location>
</feature>
<feature type="domain" description="S1 motif" evidence="11">
    <location>
        <begin position="305"/>
        <end position="374"/>
    </location>
</feature>
<dbReference type="CDD" id="cd05688">
    <property type="entry name" value="S1_RPS1_repeat_ec3"/>
    <property type="match status" value="1"/>
</dbReference>
<dbReference type="GO" id="GO:0003735">
    <property type="term" value="F:structural constituent of ribosome"/>
    <property type="evidence" value="ECO:0007669"/>
    <property type="project" value="TreeGrafter"/>
</dbReference>
<dbReference type="InterPro" id="IPR003029">
    <property type="entry name" value="S1_domain"/>
</dbReference>
<name>A0A078KKL1_9FIRM</name>
<dbReference type="UniPathway" id="UPA00056">
    <property type="reaction ID" value="UER00097"/>
</dbReference>
<dbReference type="InterPro" id="IPR035104">
    <property type="entry name" value="Ribosomal_protein_S1-like"/>
</dbReference>
<evidence type="ECO:0000256" key="6">
    <source>
        <dbReference type="ARBA" id="ARBA00023014"/>
    </source>
</evidence>
<evidence type="ECO:0000256" key="10">
    <source>
        <dbReference type="SAM" id="MobiDB-lite"/>
    </source>
</evidence>
<evidence type="ECO:0000256" key="9">
    <source>
        <dbReference type="HAMAP-Rule" id="MF_00191"/>
    </source>
</evidence>
<evidence type="ECO:0000256" key="4">
    <source>
        <dbReference type="ARBA" id="ARBA00022980"/>
    </source>
</evidence>
<dbReference type="PANTHER" id="PTHR10724:SF7">
    <property type="entry name" value="SMALL RIBOSOMAL SUBUNIT PROTEIN BS1C"/>
    <property type="match status" value="1"/>
</dbReference>
<evidence type="ECO:0000256" key="5">
    <source>
        <dbReference type="ARBA" id="ARBA00023004"/>
    </source>
</evidence>
<dbReference type="SUPFAM" id="SSF50249">
    <property type="entry name" value="Nucleic acid-binding proteins"/>
    <property type="match status" value="4"/>
</dbReference>
<dbReference type="CDD" id="cd13944">
    <property type="entry name" value="lytB_ispH"/>
    <property type="match status" value="1"/>
</dbReference>
<dbReference type="PANTHER" id="PTHR10724">
    <property type="entry name" value="30S RIBOSOMAL PROTEIN S1"/>
    <property type="match status" value="1"/>
</dbReference>
<dbReference type="InterPro" id="IPR012340">
    <property type="entry name" value="NA-bd_OB-fold"/>
</dbReference>
<feature type="domain" description="S1 motif" evidence="11">
    <location>
        <begin position="392"/>
        <end position="458"/>
    </location>
</feature>
<evidence type="ECO:0000256" key="2">
    <source>
        <dbReference type="ARBA" id="ARBA00022485"/>
    </source>
</evidence>
<gene>
    <name evidence="9" type="primary">ispH</name>
    <name evidence="12" type="ORF">CCDG5_1099</name>
</gene>
<feature type="binding site" evidence="9">
    <location>
        <position position="222"/>
    </location>
    <ligand>
        <name>isopentenyl diphosphate</name>
        <dbReference type="ChEBI" id="CHEBI:128769"/>
    </ligand>
</feature>
<dbReference type="SMART" id="SM00316">
    <property type="entry name" value="S1"/>
    <property type="match status" value="4"/>
</dbReference>
<dbReference type="EC" id="1.17.7.4" evidence="9"/>
<evidence type="ECO:0000256" key="3">
    <source>
        <dbReference type="ARBA" id="ARBA00022723"/>
    </source>
</evidence>
<evidence type="ECO:0000256" key="1">
    <source>
        <dbReference type="ARBA" id="ARBA00006767"/>
    </source>
</evidence>
<feature type="binding site" evidence="9">
    <location>
        <position position="265"/>
    </location>
    <ligand>
        <name>isopentenyl diphosphate</name>
        <dbReference type="ChEBI" id="CHEBI:128769"/>
    </ligand>
</feature>
<dbReference type="Proteomes" id="UP000032431">
    <property type="component" value="Chromosome I"/>
</dbReference>
<dbReference type="NCBIfam" id="NF000907">
    <property type="entry name" value="PRK00087.1"/>
    <property type="match status" value="1"/>
</dbReference>
<feature type="binding site" evidence="9">
    <location>
        <position position="40"/>
    </location>
    <ligand>
        <name>(2E)-4-hydroxy-3-methylbut-2-enyl diphosphate</name>
        <dbReference type="ChEBI" id="CHEBI:128753"/>
    </ligand>
</feature>
<dbReference type="GO" id="GO:0019288">
    <property type="term" value="P:isopentenyl diphosphate biosynthetic process, methylerythritol 4-phosphate pathway"/>
    <property type="evidence" value="ECO:0007669"/>
    <property type="project" value="UniProtKB-UniRule"/>
</dbReference>
<keyword evidence="13" id="KW-1185">Reference proteome</keyword>
<keyword evidence="7" id="KW-0687">Ribonucleoprotein</keyword>
<dbReference type="CDD" id="cd04465">
    <property type="entry name" value="S1_RPS1_repeat_ec2_hs2"/>
    <property type="match status" value="1"/>
</dbReference>
<dbReference type="NCBIfam" id="NF005208">
    <property type="entry name" value="PRK06676.1"/>
    <property type="match status" value="1"/>
</dbReference>
<feature type="binding site" evidence="9">
    <location>
        <position position="95"/>
    </location>
    <ligand>
        <name>[4Fe-4S] cluster</name>
        <dbReference type="ChEBI" id="CHEBI:49883"/>
    </ligand>
</feature>
<dbReference type="Gene3D" id="3.40.1010.20">
    <property type="entry name" value="4-hydroxy-3-methylbut-2-enyl diphosphate reductase, catalytic domain"/>
    <property type="match status" value="2"/>
</dbReference>
<feature type="binding site" evidence="9">
    <location>
        <position position="40"/>
    </location>
    <ligand>
        <name>isopentenyl diphosphate</name>
        <dbReference type="ChEBI" id="CHEBI:128769"/>
    </ligand>
</feature>
<dbReference type="EMBL" id="LM995447">
    <property type="protein sequence ID" value="CDZ24216.1"/>
    <property type="molecule type" value="Genomic_DNA"/>
</dbReference>
<dbReference type="AlphaFoldDB" id="A0A078KKL1"/>
<comment type="pathway">
    <text evidence="9">Isoprenoid biosynthesis; isopentenyl diphosphate biosynthesis via DXP pathway; isopentenyl diphosphate from 1-deoxy-D-xylulose 5-phosphate: step 6/6.</text>
</comment>
<dbReference type="PATRIC" id="fig|29343.3.peg.1158"/>
<comment type="cofactor">
    <cofactor evidence="9">
        <name>[4Fe-4S] cluster</name>
        <dbReference type="ChEBI" id="CHEBI:49883"/>
    </cofactor>
    <text evidence="9">Binds 1 [4Fe-4S] cluster per subunit.</text>
</comment>
<feature type="binding site" evidence="9">
    <location>
        <position position="265"/>
    </location>
    <ligand>
        <name>dimethylallyl diphosphate</name>
        <dbReference type="ChEBI" id="CHEBI:57623"/>
    </ligand>
</feature>
<dbReference type="InterPro" id="IPR003451">
    <property type="entry name" value="LytB/IspH"/>
</dbReference>
<accession>A0A078KKL1</accession>
<dbReference type="GO" id="GO:0046872">
    <property type="term" value="F:metal ion binding"/>
    <property type="evidence" value="ECO:0007669"/>
    <property type="project" value="UniProtKB-KW"/>
</dbReference>
<keyword evidence="2 9" id="KW-0004">4Fe-4S</keyword>
<dbReference type="GO" id="GO:0050992">
    <property type="term" value="P:dimethylallyl diphosphate biosynthetic process"/>
    <property type="evidence" value="ECO:0007669"/>
    <property type="project" value="UniProtKB-UniRule"/>
</dbReference>
<dbReference type="FunFam" id="2.40.50.140:FF:000103">
    <property type="entry name" value="protein RRP5 homolog"/>
    <property type="match status" value="1"/>
</dbReference>
<feature type="binding site" evidence="9">
    <location>
        <position position="194"/>
    </location>
    <ligand>
        <name>[4Fe-4S] cluster</name>
        <dbReference type="ChEBI" id="CHEBI:49883"/>
    </ligand>
</feature>
<dbReference type="GO" id="GO:0005737">
    <property type="term" value="C:cytoplasm"/>
    <property type="evidence" value="ECO:0007669"/>
    <property type="project" value="UniProtKB-ARBA"/>
</dbReference>
<comment type="pathway">
    <text evidence="9">Isoprenoid biosynthesis; dimethylallyl diphosphate biosynthesis; dimethylallyl diphosphate from (2E)-4-hydroxy-3-methylbutenyl diphosphate: step 1/1.</text>
</comment>
<evidence type="ECO:0000313" key="12">
    <source>
        <dbReference type="EMBL" id="CDZ24216.1"/>
    </source>
</evidence>
<proteinExistence type="inferred from homology"/>
<sequence length="672" mass="73815">MKIEVAKSAGFCFGVNRAINMVNDLLDRGCKVCTLGPIIHNERMVHELSAKGSRIIDVPSQAKSDETIVIRTHGVSASVMDEIKKTGNSFLDATCPFVEKIHKLVSKEMPDSIVLIAGDPKHPEVQGITGHCKGKCFTFQTLEELKQITESHPDIVNEPVMVVAQTTFNTEIWDKCNNFIKKVYTNARIFDTICSATSIRQKEAKEIAARSDLMLIIGGRNSSNTSKLVSACSAYCPSYLVEGASDLPIEPLKRAQKIGVTAGASTPACIIKEVLIAMADLDNMDNDDISFAEALEKTLKTVNADDIVRGVVVGISPNEVQVDIGTKHAGYIPLSELTDDTSAKPEQIVKVGDELDLVVLRVNDQDGTVMLSKKRYDAIKGWEDIVKASEDGTVLEGVVTDVVKGGLLASVHGVRVFIPASQSGAARDEKLDKFLHQNVKLIIIEINKSRKRAVGSIRQVLREERRKQAEAIWNEIEEGKEYKGVVKSLTNYGAFVDIGGVDGMIHISELSWSHIKHPSEVVSVGDTVNVYVKSFNKEEKKISLGYKDKGEDPWAKFMAQFKVGDIVDAKIVSLMPFGSFAQIIPGVDGLIHISQISDKHIAKPQDVLQIGEIVKAKIIEIDEEKKRISLSIREAQGSEEKSEEQTESDEEQKQPEETKPTEEAKPAETTNE</sequence>
<evidence type="ECO:0000313" key="13">
    <source>
        <dbReference type="Proteomes" id="UP000032431"/>
    </source>
</evidence>
<feature type="binding site" evidence="9">
    <location>
        <position position="222"/>
    </location>
    <ligand>
        <name>(2E)-4-hydroxy-3-methylbut-2-enyl diphosphate</name>
        <dbReference type="ChEBI" id="CHEBI:128753"/>
    </ligand>
</feature>
<keyword evidence="9" id="KW-0560">Oxidoreductase</keyword>
<dbReference type="GO" id="GO:0051745">
    <property type="term" value="F:4-hydroxy-3-methylbut-2-enyl diphosphate reductase activity"/>
    <property type="evidence" value="ECO:0007669"/>
    <property type="project" value="UniProtKB-UniRule"/>
</dbReference>
<feature type="binding site" evidence="9">
    <location>
        <position position="223"/>
    </location>
    <ligand>
        <name>(2E)-4-hydroxy-3-methylbut-2-enyl diphosphate</name>
        <dbReference type="ChEBI" id="CHEBI:128753"/>
    </ligand>
</feature>
<keyword evidence="5 9" id="KW-0408">Iron</keyword>
<comment type="function">
    <text evidence="9">Catalyzes the conversion of 1-hydroxy-2-methyl-2-(E)-butenyl 4-diphosphate (HMBPP) into a mixture of isopentenyl diphosphate (IPP) and dimethylallyl diphosphate (DMAPP). Acts in the terminal step of the DOXP/MEP pathway for isoprenoid precursor biosynthesis.</text>
</comment>
<comment type="similarity">
    <text evidence="1">Belongs to the bacterial ribosomal protein bS1 family.</text>
</comment>
<dbReference type="KEGG" id="ccel:CCDG5_1099"/>
<comment type="function">
    <text evidence="8">Binds mRNA; thus facilitating recognition of the initiation point. It is needed to translate mRNA with a short Shine-Dalgarno (SD) purine-rich sequence.</text>
</comment>
<dbReference type="STRING" id="29343.CCDG5_1099"/>
<keyword evidence="6 9" id="KW-0411">Iron-sulfur</keyword>
<feature type="binding site" evidence="9">
    <location>
        <position position="224"/>
    </location>
    <ligand>
        <name>dimethylallyl diphosphate</name>
        <dbReference type="ChEBI" id="CHEBI:57623"/>
    </ligand>
</feature>
<comment type="catalytic activity">
    <reaction evidence="9">
        <text>dimethylallyl diphosphate + 2 oxidized [2Fe-2S]-[ferredoxin] + H2O = (2E)-4-hydroxy-3-methylbut-2-enyl diphosphate + 2 reduced [2Fe-2S]-[ferredoxin] + 2 H(+)</text>
        <dbReference type="Rhea" id="RHEA:24825"/>
        <dbReference type="Rhea" id="RHEA-COMP:10000"/>
        <dbReference type="Rhea" id="RHEA-COMP:10001"/>
        <dbReference type="ChEBI" id="CHEBI:15377"/>
        <dbReference type="ChEBI" id="CHEBI:15378"/>
        <dbReference type="ChEBI" id="CHEBI:33737"/>
        <dbReference type="ChEBI" id="CHEBI:33738"/>
        <dbReference type="ChEBI" id="CHEBI:57623"/>
        <dbReference type="ChEBI" id="CHEBI:128753"/>
        <dbReference type="EC" id="1.17.7.4"/>
    </reaction>
</comment>
<feature type="binding site" evidence="9">
    <location>
        <position position="223"/>
    </location>
    <ligand>
        <name>isopentenyl diphosphate</name>
        <dbReference type="ChEBI" id="CHEBI:128769"/>
    </ligand>
</feature>
<dbReference type="Pfam" id="PF00575">
    <property type="entry name" value="S1"/>
    <property type="match status" value="4"/>
</dbReference>
<feature type="binding site" evidence="9">
    <location>
        <position position="73"/>
    </location>
    <ligand>
        <name>dimethylallyl diphosphate</name>
        <dbReference type="ChEBI" id="CHEBI:57623"/>
    </ligand>
</feature>
<evidence type="ECO:0000256" key="7">
    <source>
        <dbReference type="ARBA" id="ARBA00023274"/>
    </source>
</evidence>
<dbReference type="NCBIfam" id="TIGR00216">
    <property type="entry name" value="ispH_lytB"/>
    <property type="match status" value="1"/>
</dbReference>
<keyword evidence="3 9" id="KW-0479">Metal-binding</keyword>
<feature type="binding site" evidence="9">
    <location>
        <position position="222"/>
    </location>
    <ligand>
        <name>dimethylallyl diphosphate</name>
        <dbReference type="ChEBI" id="CHEBI:57623"/>
    </ligand>
</feature>
<feature type="region of interest" description="Disordered" evidence="10">
    <location>
        <begin position="632"/>
        <end position="672"/>
    </location>
</feature>
<feature type="active site" description="Proton donor" evidence="9">
    <location>
        <position position="124"/>
    </location>
</feature>
<dbReference type="PROSITE" id="PS50126">
    <property type="entry name" value="S1"/>
    <property type="match status" value="4"/>
</dbReference>
<dbReference type="GO" id="GO:0003729">
    <property type="term" value="F:mRNA binding"/>
    <property type="evidence" value="ECO:0007669"/>
    <property type="project" value="UniProtKB-ARBA"/>
</dbReference>
<comment type="catalytic activity">
    <reaction evidence="9">
        <text>isopentenyl diphosphate + 2 oxidized [2Fe-2S]-[ferredoxin] + H2O = (2E)-4-hydroxy-3-methylbut-2-enyl diphosphate + 2 reduced [2Fe-2S]-[ferredoxin] + 2 H(+)</text>
        <dbReference type="Rhea" id="RHEA:24488"/>
        <dbReference type="Rhea" id="RHEA-COMP:10000"/>
        <dbReference type="Rhea" id="RHEA-COMP:10001"/>
        <dbReference type="ChEBI" id="CHEBI:15377"/>
        <dbReference type="ChEBI" id="CHEBI:15378"/>
        <dbReference type="ChEBI" id="CHEBI:33737"/>
        <dbReference type="ChEBI" id="CHEBI:33738"/>
        <dbReference type="ChEBI" id="CHEBI:128753"/>
        <dbReference type="ChEBI" id="CHEBI:128769"/>
        <dbReference type="EC" id="1.17.7.4"/>
    </reaction>
</comment>
<feature type="binding site" evidence="9">
    <location>
        <position position="73"/>
    </location>
    <ligand>
        <name>(2E)-4-hydroxy-3-methylbut-2-enyl diphosphate</name>
        <dbReference type="ChEBI" id="CHEBI:128753"/>
    </ligand>
</feature>
<dbReference type="Gene3D" id="3.40.50.11270">
    <property type="match status" value="1"/>
</dbReference>
<feature type="binding site" evidence="9">
    <location>
        <position position="73"/>
    </location>
    <ligand>
        <name>isopentenyl diphosphate</name>
        <dbReference type="ChEBI" id="CHEBI:128769"/>
    </ligand>
</feature>
<dbReference type="HAMAP" id="MF_00191">
    <property type="entry name" value="IspH"/>
    <property type="match status" value="1"/>
</dbReference>
<feature type="binding site" evidence="9">
    <location>
        <position position="122"/>
    </location>
    <ligand>
        <name>dimethylallyl diphosphate</name>
        <dbReference type="ChEBI" id="CHEBI:57623"/>
    </ligand>
</feature>